<evidence type="ECO:0000313" key="5">
    <source>
        <dbReference type="EMBL" id="SIT33298.1"/>
    </source>
</evidence>
<dbReference type="Gene3D" id="2.60.120.10">
    <property type="entry name" value="Jelly Rolls"/>
    <property type="match status" value="1"/>
</dbReference>
<evidence type="ECO:0000256" key="3">
    <source>
        <dbReference type="ARBA" id="ARBA00023163"/>
    </source>
</evidence>
<keyword evidence="6" id="KW-1185">Reference proteome</keyword>
<evidence type="ECO:0000259" key="4">
    <source>
        <dbReference type="PROSITE" id="PS01124"/>
    </source>
</evidence>
<keyword evidence="1" id="KW-0805">Transcription regulation</keyword>
<evidence type="ECO:0000313" key="6">
    <source>
        <dbReference type="Proteomes" id="UP000186917"/>
    </source>
</evidence>
<evidence type="ECO:0000256" key="2">
    <source>
        <dbReference type="ARBA" id="ARBA00023125"/>
    </source>
</evidence>
<keyword evidence="3" id="KW-0804">Transcription</keyword>
<protein>
    <submittedName>
        <fullName evidence="5">AraC-type DNA-binding protein</fullName>
    </submittedName>
</protein>
<dbReference type="RefSeq" id="WP_076382180.1">
    <property type="nucleotide sequence ID" value="NZ_AP017422.1"/>
</dbReference>
<proteinExistence type="predicted"/>
<dbReference type="InterPro" id="IPR014710">
    <property type="entry name" value="RmlC-like_jellyroll"/>
</dbReference>
<evidence type="ECO:0000256" key="1">
    <source>
        <dbReference type="ARBA" id="ARBA00023015"/>
    </source>
</evidence>
<dbReference type="PANTHER" id="PTHR43280">
    <property type="entry name" value="ARAC-FAMILY TRANSCRIPTIONAL REGULATOR"/>
    <property type="match status" value="1"/>
</dbReference>
<dbReference type="STRING" id="477680.SAMN05421788_112109"/>
<dbReference type="GO" id="GO:0043565">
    <property type="term" value="F:sequence-specific DNA binding"/>
    <property type="evidence" value="ECO:0007669"/>
    <property type="project" value="InterPro"/>
</dbReference>
<dbReference type="InterPro" id="IPR018060">
    <property type="entry name" value="HTH_AraC"/>
</dbReference>
<dbReference type="InterPro" id="IPR018062">
    <property type="entry name" value="HTH_AraC-typ_CS"/>
</dbReference>
<keyword evidence="2 5" id="KW-0238">DNA-binding</keyword>
<dbReference type="InterPro" id="IPR009057">
    <property type="entry name" value="Homeodomain-like_sf"/>
</dbReference>
<dbReference type="SMART" id="SM00342">
    <property type="entry name" value="HTH_ARAC"/>
    <property type="match status" value="1"/>
</dbReference>
<dbReference type="InterPro" id="IPR011051">
    <property type="entry name" value="RmlC_Cupin_sf"/>
</dbReference>
<dbReference type="SUPFAM" id="SSF46689">
    <property type="entry name" value="Homeodomain-like"/>
    <property type="match status" value="2"/>
</dbReference>
<dbReference type="OrthoDB" id="745435at2"/>
<dbReference type="PROSITE" id="PS00041">
    <property type="entry name" value="HTH_ARAC_FAMILY_1"/>
    <property type="match status" value="1"/>
</dbReference>
<dbReference type="GO" id="GO:0003700">
    <property type="term" value="F:DNA-binding transcription factor activity"/>
    <property type="evidence" value="ECO:0007669"/>
    <property type="project" value="InterPro"/>
</dbReference>
<dbReference type="Gene3D" id="1.10.10.60">
    <property type="entry name" value="Homeodomain-like"/>
    <property type="match status" value="2"/>
</dbReference>
<accession>A0A173MLL8</accession>
<organism evidence="5 6">
    <name type="scientific">Filimonas lacunae</name>
    <dbReference type="NCBI Taxonomy" id="477680"/>
    <lineage>
        <taxon>Bacteria</taxon>
        <taxon>Pseudomonadati</taxon>
        <taxon>Bacteroidota</taxon>
        <taxon>Chitinophagia</taxon>
        <taxon>Chitinophagales</taxon>
        <taxon>Chitinophagaceae</taxon>
        <taxon>Filimonas</taxon>
    </lineage>
</organism>
<dbReference type="PROSITE" id="PS01124">
    <property type="entry name" value="HTH_ARAC_FAMILY_2"/>
    <property type="match status" value="1"/>
</dbReference>
<dbReference type="PANTHER" id="PTHR43280:SF27">
    <property type="entry name" value="TRANSCRIPTIONAL REGULATOR MTLR"/>
    <property type="match status" value="1"/>
</dbReference>
<dbReference type="KEGG" id="fln:FLA_4337"/>
<dbReference type="Proteomes" id="UP000186917">
    <property type="component" value="Unassembled WGS sequence"/>
</dbReference>
<gene>
    <name evidence="5" type="ORF">SAMN05421788_112109</name>
</gene>
<reference evidence="6" key="1">
    <citation type="submission" date="2017-01" db="EMBL/GenBank/DDBJ databases">
        <authorList>
            <person name="Varghese N."/>
            <person name="Submissions S."/>
        </authorList>
    </citation>
    <scope>NUCLEOTIDE SEQUENCE [LARGE SCALE GENOMIC DNA]</scope>
    <source>
        <strain evidence="6">DSM 21054</strain>
    </source>
</reference>
<dbReference type="SUPFAM" id="SSF51182">
    <property type="entry name" value="RmlC-like cupins"/>
    <property type="match status" value="1"/>
</dbReference>
<name>A0A173MLL8_9BACT</name>
<feature type="domain" description="HTH araC/xylS-type" evidence="4">
    <location>
        <begin position="187"/>
        <end position="286"/>
    </location>
</feature>
<sequence length="293" mass="33829">MKVLQFTIPVAHDKTIIVQKDVLPHFYPHLHRHEEIQLTWVQKGEGTLIAENNMHAFRHNEIFWLGANQPHLFKNDPSYFSGRGKKTIQSLNIFFNPDGKLGPVFNLEELKNIKAFLNKYQHGFKLPEIMVAEVAACMLRIQQARPVDQFIHFIEMLKLLQAAPQLEPLVSGSKLSSVSDHEGLRIGHIYNYIMQHYDTDIMLEDIAKHAHMTPQAFCRYFKKHTRLTFVAFLNEVRINEACKKLADGTYDSISTVAYHCGFNSITNFNRVFKTVTGKSPRDYVREYSLPGLD</sequence>
<dbReference type="Pfam" id="PF12833">
    <property type="entry name" value="HTH_18"/>
    <property type="match status" value="1"/>
</dbReference>
<dbReference type="AlphaFoldDB" id="A0A173MLL8"/>
<dbReference type="EMBL" id="FTOR01000012">
    <property type="protein sequence ID" value="SIT33298.1"/>
    <property type="molecule type" value="Genomic_DNA"/>
</dbReference>